<dbReference type="PATRIC" id="fig|1006006.8.peg.1282"/>
<gene>
    <name evidence="1" type="ordered locus">Mcup_1287</name>
</gene>
<dbReference type="Proteomes" id="UP000007812">
    <property type="component" value="Chromosome"/>
</dbReference>
<accession>F4FY18</accession>
<sequence>MDLRERFLLNASTLMKEGVHPSIILSGCQRTDQDNVVLFKRELGEVELCLKLGNSPDKSCDFFYPSTKEGLHTRKVKISSNVVAGKEGLLFVDVLYPENNKNILRAQLQNLITIWGIKKYEMETIEGIAGFIWGDIYEERKVSEGMYVGMINRPGGLISTKILYRALNGAMDYFLKRGVDVTELRRMSDETMKRAALTLTLDENVYPVNLTRRGLSYLPTLFKKLGVSVRLEIPSPWYADLLDVVPFTKDFVQSENLFLLIGEKNEVESALSKGERIGFPSFLIGRTGSREDSSIIVKRK</sequence>
<dbReference type="PROSITE" id="PS51257">
    <property type="entry name" value="PROKAR_LIPOPROTEIN"/>
    <property type="match status" value="1"/>
</dbReference>
<name>F4FY18_METCR</name>
<proteinExistence type="predicted"/>
<dbReference type="RefSeq" id="WP_013737889.1">
    <property type="nucleotide sequence ID" value="NC_015435.1"/>
</dbReference>
<dbReference type="AlphaFoldDB" id="F4FY18"/>
<dbReference type="STRING" id="1006006.Mcup_1287"/>
<evidence type="ECO:0000313" key="1">
    <source>
        <dbReference type="EMBL" id="AEB95391.1"/>
    </source>
</evidence>
<evidence type="ECO:0000313" key="2">
    <source>
        <dbReference type="Proteomes" id="UP000007812"/>
    </source>
</evidence>
<protein>
    <submittedName>
        <fullName evidence="1">Uncharacterized protein</fullName>
    </submittedName>
</protein>
<dbReference type="EMBL" id="CP002656">
    <property type="protein sequence ID" value="AEB95391.1"/>
    <property type="molecule type" value="Genomic_DNA"/>
</dbReference>
<keyword evidence="2" id="KW-1185">Reference proteome</keyword>
<dbReference type="KEGG" id="mcn:Mcup_1287"/>
<dbReference type="OrthoDB" id="34676at2157"/>
<dbReference type="eggNOG" id="arCOG08321">
    <property type="taxonomic scope" value="Archaea"/>
</dbReference>
<dbReference type="GeneID" id="10493477"/>
<dbReference type="HOGENOM" id="CLU_929442_0_0_2"/>
<reference evidence="1 2" key="1">
    <citation type="journal article" date="2011" name="J. Bacteriol.">
        <title>Complete genome sequence of Metallosphaera cuprina, a metal sulfide-oxidizing archaeon from a hot spring.</title>
        <authorList>
            <person name="Liu L.J."/>
            <person name="You X.Y."/>
            <person name="Zheng H."/>
            <person name="Wang S."/>
            <person name="Jiang C.Y."/>
            <person name="Liu S.J."/>
        </authorList>
    </citation>
    <scope>NUCLEOTIDE SEQUENCE [LARGE SCALE GENOMIC DNA]</scope>
    <source>
        <strain evidence="1 2">Ar-4</strain>
    </source>
</reference>
<organism evidence="1 2">
    <name type="scientific">Metallosphaera cuprina (strain Ar-4)</name>
    <dbReference type="NCBI Taxonomy" id="1006006"/>
    <lineage>
        <taxon>Archaea</taxon>
        <taxon>Thermoproteota</taxon>
        <taxon>Thermoprotei</taxon>
        <taxon>Sulfolobales</taxon>
        <taxon>Sulfolobaceae</taxon>
        <taxon>Metallosphaera</taxon>
    </lineage>
</organism>